<evidence type="ECO:0000313" key="1">
    <source>
        <dbReference type="EMBL" id="MFC6065961.1"/>
    </source>
</evidence>
<sequence length="271" mass="31548">MGRTPQRARIMVTVKTYPELSKKYRETSCVAGVRLDDGAPRHVRLFPVPFRLLAQEAQFTKYSIIEVDVERHRHDQRPESLRPRLESLKVLDQLSPADGWSRRWEYLRPLVSPSLCAIRREQARHGSSLGLFRLPSTPTLKLADAEPWPASKAALADQLDLLEQDLKPLEWVPVQLRYRFTCSDRYCPGHAMHLKDWEAGESYRKYLHRYGQGLVREKLYERWLTRMFRPDRAVHAFVGNIKAHPHTFMLLGLAYPLRTVAEYAQGDLFAM</sequence>
<dbReference type="Proteomes" id="UP001596139">
    <property type="component" value="Unassembled WGS sequence"/>
</dbReference>
<gene>
    <name evidence="1" type="ORF">ACFP4F_25955</name>
</gene>
<dbReference type="EMBL" id="JBHSPX010000008">
    <property type="protein sequence ID" value="MFC6065961.1"/>
    <property type="molecule type" value="Genomic_DNA"/>
</dbReference>
<evidence type="ECO:0000313" key="2">
    <source>
        <dbReference type="Proteomes" id="UP001596139"/>
    </source>
</evidence>
<organism evidence="1 2">
    <name type="scientific">Streptomyces ochraceiscleroticus</name>
    <dbReference type="NCBI Taxonomy" id="47761"/>
    <lineage>
        <taxon>Bacteria</taxon>
        <taxon>Bacillati</taxon>
        <taxon>Actinomycetota</taxon>
        <taxon>Actinomycetes</taxon>
        <taxon>Kitasatosporales</taxon>
        <taxon>Streptomycetaceae</taxon>
        <taxon>Streptomyces</taxon>
    </lineage>
</organism>
<comment type="caution">
    <text evidence="1">The sequence shown here is derived from an EMBL/GenBank/DDBJ whole genome shotgun (WGS) entry which is preliminary data.</text>
</comment>
<accession>A0ABW1MQU0</accession>
<reference evidence="2" key="1">
    <citation type="journal article" date="2019" name="Int. J. Syst. Evol. Microbiol.">
        <title>The Global Catalogue of Microorganisms (GCM) 10K type strain sequencing project: providing services to taxonomists for standard genome sequencing and annotation.</title>
        <authorList>
            <consortium name="The Broad Institute Genomics Platform"/>
            <consortium name="The Broad Institute Genome Sequencing Center for Infectious Disease"/>
            <person name="Wu L."/>
            <person name="Ma J."/>
        </authorList>
    </citation>
    <scope>NUCLEOTIDE SEQUENCE [LARGE SCALE GENOMIC DNA]</scope>
    <source>
        <strain evidence="2">CGMCC 1.15180</strain>
    </source>
</reference>
<proteinExistence type="predicted"/>
<dbReference type="RefSeq" id="WP_031054049.1">
    <property type="nucleotide sequence ID" value="NZ_JBHSPX010000008.1"/>
</dbReference>
<keyword evidence="2" id="KW-1185">Reference proteome</keyword>
<name>A0ABW1MQU0_9ACTN</name>
<protein>
    <submittedName>
        <fullName evidence="1">Uncharacterized protein</fullName>
    </submittedName>
</protein>